<feature type="region of interest" description="Disordered" evidence="1">
    <location>
        <begin position="273"/>
        <end position="295"/>
    </location>
</feature>
<feature type="compositionally biased region" description="Low complexity" evidence="1">
    <location>
        <begin position="203"/>
        <end position="212"/>
    </location>
</feature>
<evidence type="ECO:0000313" key="3">
    <source>
        <dbReference type="Proteomes" id="UP000006906"/>
    </source>
</evidence>
<dbReference type="OrthoDB" id="553318at2759"/>
<name>A0A2K3CT08_CHLRE</name>
<dbReference type="InParanoid" id="A0A2K3CT08"/>
<dbReference type="Gramene" id="PNW71408">
    <property type="protein sequence ID" value="PNW71408"/>
    <property type="gene ID" value="CHLRE_16g653100v5"/>
</dbReference>
<gene>
    <name evidence="2" type="ORF">CHLRE_16g653100v5</name>
</gene>
<evidence type="ECO:0000256" key="1">
    <source>
        <dbReference type="SAM" id="MobiDB-lite"/>
    </source>
</evidence>
<feature type="compositionally biased region" description="Gly residues" evidence="1">
    <location>
        <begin position="622"/>
        <end position="637"/>
    </location>
</feature>
<dbReference type="EMBL" id="CM008977">
    <property type="protein sequence ID" value="PNW71408.1"/>
    <property type="molecule type" value="Genomic_DNA"/>
</dbReference>
<dbReference type="Proteomes" id="UP000006906">
    <property type="component" value="Chromosome 16"/>
</dbReference>
<dbReference type="GeneID" id="5723775"/>
<feature type="compositionally biased region" description="Low complexity" evidence="1">
    <location>
        <begin position="695"/>
        <end position="705"/>
    </location>
</feature>
<sequence>MELLRATLLAASQPYARGGGQSTTTAPSKGVGGSWALLSEACKLPGFEAELRRLVAEVYPRAPHLRSGLDQVLQRLLADQPLLAGAVVGPVMAALRAAHAASAAAAAAGGSSGSGPDRGGGGAASADASAASKKRKKGKKGKISTAASEPKDAGAALGGGSADEDAGGAAGAEIAVDADMADANGAATHPQQHEPSQQRDGDPAPAAGTLAPPALPVPPPLAGLLKYDTRMLPVTWLLQCFGPVSPPLGCLWARQRELRAAILEAAAVAFAAEGHHQQHQQHQQQGTAPQSASRRLPRGCPVVRFARDCLAATPAHLRLQVLEDAVRLSRRLCGGGGELAPPQTPAHAHTHQQQQQQRAGVASLEEEGAEEVDTKEGGQMEAPPHKRRRLDAVPAPVPAAKQAETPSVAAAAASSQAHQPESGAHRCSRCRSAHVFHDDSQQRTATATAAAVGADAGKPQLHARQRLPWAALLVAVCEEERAEEQARAAAGAASRGGGGGGGVLSPLALTELLLARGDLFCPECDVAAAAPLMVRCLTSLTPDQTAGLLWRVLAASRSERSASGHGSSQHSSSSSSSSSDGGLQLVAALEVLRRPLRMRGAAGGDGVGGGVGGGGGAGGGATTGASGLGGEAGAGGGGRRRDGRQQQVTAHVGAADAGSQPLSDEAISALWLLAHVLPPLLEPLSRCRDAAPAAATPMSAGTATSEAGAEPDGRDAAASVASDQRSRVQGVAGNAEPDGAADEESGGAGGPGAAWDVEGGDARALDALRALLARPALLLPDGTYEGVSDEQGGGGSVEGAAEAAAAQLPVASQVFALHVRLSAPSAAAQRILAAVLLDALGACGGTGGGGSTAAGGSEAAQLEPGPGLRLAEALGARSCQAAAAAATSEGAGAAIPGATQQLRSLVASAQAERLSSQPPQAPPLWPAVRPLLVLLEALTPPAAAAASVPAPTVAPTQLAPPLHPVVSAVQALLLLALLDTQQQDAAGLPAASAHAVGAELLDLIAASGGGGAAASASAASVLTTASGACSQGGGRGAALATALLPSWRARLDVARVVVVAAGLEAEGLEERETVDAAAADAPSIQCRGPLARTVMSRLGGAVAAVASALPPGAAPAGSGSPAAAAATAGRGGGRLPAAAAAATAAALGKLWREVELLRLLAAVLAAPSREAGLPSAAAGVAGVAAAVAASSGASAGSAAGLPPAAPLLTVAAPAYLTELLRTECRQPASALAAALARFAPATAGDAAAGASACVKGGGVAGSRVGAQQRQIEAVVQALEVLAAAVEVGGSL</sequence>
<feature type="region of interest" description="Disordered" evidence="1">
    <location>
        <begin position="622"/>
        <end position="658"/>
    </location>
</feature>
<feature type="compositionally biased region" description="Gly residues" evidence="1">
    <location>
        <begin position="110"/>
        <end position="123"/>
    </location>
</feature>
<proteinExistence type="predicted"/>
<evidence type="ECO:0000313" key="2">
    <source>
        <dbReference type="EMBL" id="PNW71408.1"/>
    </source>
</evidence>
<protein>
    <submittedName>
        <fullName evidence="2">Uncharacterized protein</fullName>
    </submittedName>
</protein>
<reference evidence="2 3" key="1">
    <citation type="journal article" date="2007" name="Science">
        <title>The Chlamydomonas genome reveals the evolution of key animal and plant functions.</title>
        <authorList>
            <person name="Merchant S.S."/>
            <person name="Prochnik S.E."/>
            <person name="Vallon O."/>
            <person name="Harris E.H."/>
            <person name="Karpowicz S.J."/>
            <person name="Witman G.B."/>
            <person name="Terry A."/>
            <person name="Salamov A."/>
            <person name="Fritz-Laylin L.K."/>
            <person name="Marechal-Drouard L."/>
            <person name="Marshall W.F."/>
            <person name="Qu L.H."/>
            <person name="Nelson D.R."/>
            <person name="Sanderfoot A.A."/>
            <person name="Spalding M.H."/>
            <person name="Kapitonov V.V."/>
            <person name="Ren Q."/>
            <person name="Ferris P."/>
            <person name="Lindquist E."/>
            <person name="Shapiro H."/>
            <person name="Lucas S.M."/>
            <person name="Grimwood J."/>
            <person name="Schmutz J."/>
            <person name="Cardol P."/>
            <person name="Cerutti H."/>
            <person name="Chanfreau G."/>
            <person name="Chen C.L."/>
            <person name="Cognat V."/>
            <person name="Croft M.T."/>
            <person name="Dent R."/>
            <person name="Dutcher S."/>
            <person name="Fernandez E."/>
            <person name="Fukuzawa H."/>
            <person name="Gonzalez-Ballester D."/>
            <person name="Gonzalez-Halphen D."/>
            <person name="Hallmann A."/>
            <person name="Hanikenne M."/>
            <person name="Hippler M."/>
            <person name="Inwood W."/>
            <person name="Jabbari K."/>
            <person name="Kalanon M."/>
            <person name="Kuras R."/>
            <person name="Lefebvre P.A."/>
            <person name="Lemaire S.D."/>
            <person name="Lobanov A.V."/>
            <person name="Lohr M."/>
            <person name="Manuell A."/>
            <person name="Meier I."/>
            <person name="Mets L."/>
            <person name="Mittag M."/>
            <person name="Mittelmeier T."/>
            <person name="Moroney J.V."/>
            <person name="Moseley J."/>
            <person name="Napoli C."/>
            <person name="Nedelcu A.M."/>
            <person name="Niyogi K."/>
            <person name="Novoselov S.V."/>
            <person name="Paulsen I.T."/>
            <person name="Pazour G."/>
            <person name="Purton S."/>
            <person name="Ral J.P."/>
            <person name="Riano-Pachon D.M."/>
            <person name="Riekhof W."/>
            <person name="Rymarquis L."/>
            <person name="Schroda M."/>
            <person name="Stern D."/>
            <person name="Umen J."/>
            <person name="Willows R."/>
            <person name="Wilson N."/>
            <person name="Zimmer S.L."/>
            <person name="Allmer J."/>
            <person name="Balk J."/>
            <person name="Bisova K."/>
            <person name="Chen C.J."/>
            <person name="Elias M."/>
            <person name="Gendler K."/>
            <person name="Hauser C."/>
            <person name="Lamb M.R."/>
            <person name="Ledford H."/>
            <person name="Long J.C."/>
            <person name="Minagawa J."/>
            <person name="Page M.D."/>
            <person name="Pan J."/>
            <person name="Pootakham W."/>
            <person name="Roje S."/>
            <person name="Rose A."/>
            <person name="Stahlberg E."/>
            <person name="Terauchi A.M."/>
            <person name="Yang P."/>
            <person name="Ball S."/>
            <person name="Bowler C."/>
            <person name="Dieckmann C.L."/>
            <person name="Gladyshev V.N."/>
            <person name="Green P."/>
            <person name="Jorgensen R."/>
            <person name="Mayfield S."/>
            <person name="Mueller-Roeber B."/>
            <person name="Rajamani S."/>
            <person name="Sayre R.T."/>
            <person name="Brokstein P."/>
            <person name="Dubchak I."/>
            <person name="Goodstein D."/>
            <person name="Hornick L."/>
            <person name="Huang Y.W."/>
            <person name="Jhaveri J."/>
            <person name="Luo Y."/>
            <person name="Martinez D."/>
            <person name="Ngau W.C."/>
            <person name="Otillar B."/>
            <person name="Poliakov A."/>
            <person name="Porter A."/>
            <person name="Szajkowski L."/>
            <person name="Werner G."/>
            <person name="Zhou K."/>
            <person name="Grigoriev I.V."/>
            <person name="Rokhsar D.S."/>
            <person name="Grossman A.R."/>
        </authorList>
    </citation>
    <scope>NUCLEOTIDE SEQUENCE [LARGE SCALE GENOMIC DNA]</scope>
    <source>
        <strain evidence="3">CC-503</strain>
    </source>
</reference>
<feature type="region of interest" description="Disordered" evidence="1">
    <location>
        <begin position="107"/>
        <end position="169"/>
    </location>
</feature>
<accession>A0A2K3CT08</accession>
<feature type="region of interest" description="Disordered" evidence="1">
    <location>
        <begin position="560"/>
        <end position="581"/>
    </location>
</feature>
<dbReference type="KEGG" id="cre:CHLRE_16g653100v5"/>
<dbReference type="PANTHER" id="PTHR40903:SF1">
    <property type="entry name" value="HYPHALLY REGULATED CELL WALL PROTEIN 3"/>
    <property type="match status" value="1"/>
</dbReference>
<feature type="compositionally biased region" description="Basic residues" evidence="1">
    <location>
        <begin position="132"/>
        <end position="142"/>
    </location>
</feature>
<feature type="compositionally biased region" description="Low complexity" evidence="1">
    <location>
        <begin position="345"/>
        <end position="357"/>
    </location>
</feature>
<organism evidence="2 3">
    <name type="scientific">Chlamydomonas reinhardtii</name>
    <name type="common">Chlamydomonas smithii</name>
    <dbReference type="NCBI Taxonomy" id="3055"/>
    <lineage>
        <taxon>Eukaryota</taxon>
        <taxon>Viridiplantae</taxon>
        <taxon>Chlorophyta</taxon>
        <taxon>core chlorophytes</taxon>
        <taxon>Chlorophyceae</taxon>
        <taxon>CS clade</taxon>
        <taxon>Chlamydomonadales</taxon>
        <taxon>Chlamydomonadaceae</taxon>
        <taxon>Chlamydomonas</taxon>
    </lineage>
</organism>
<dbReference type="RefSeq" id="XP_042915479.1">
    <property type="nucleotide sequence ID" value="XM_043070836.1"/>
</dbReference>
<feature type="region of interest" description="Disordered" evidence="1">
    <location>
        <begin position="185"/>
        <end position="217"/>
    </location>
</feature>
<keyword evidence="3" id="KW-1185">Reference proteome</keyword>
<dbReference type="PANTHER" id="PTHR40903">
    <property type="entry name" value="GLYCINE-RICH CELL WALL STRUCTURAL PROTEIN 1-LIKE"/>
    <property type="match status" value="1"/>
</dbReference>
<dbReference type="ExpressionAtlas" id="A0A2K3CT08">
    <property type="expression patterns" value="baseline and differential"/>
</dbReference>
<feature type="compositionally biased region" description="Low complexity" evidence="1">
    <location>
        <begin position="407"/>
        <end position="417"/>
    </location>
</feature>
<feature type="compositionally biased region" description="Low complexity" evidence="1">
    <location>
        <begin position="563"/>
        <end position="581"/>
    </location>
</feature>
<feature type="region of interest" description="Disordered" evidence="1">
    <location>
        <begin position="695"/>
        <end position="755"/>
    </location>
</feature>
<feature type="region of interest" description="Disordered" evidence="1">
    <location>
        <begin position="336"/>
        <end position="426"/>
    </location>
</feature>